<dbReference type="InterPro" id="IPR021109">
    <property type="entry name" value="Peptidase_aspartic_dom_sf"/>
</dbReference>
<dbReference type="Proteomes" id="UP000801428">
    <property type="component" value="Unassembled WGS sequence"/>
</dbReference>
<reference evidence="1" key="1">
    <citation type="submission" date="2019-04" db="EMBL/GenBank/DDBJ databases">
        <title>Sequencing of skin fungus with MAO and IRED activity.</title>
        <authorList>
            <person name="Marsaioli A.J."/>
            <person name="Bonatto J.M.C."/>
            <person name="Reis Junior O."/>
        </authorList>
    </citation>
    <scope>NUCLEOTIDE SEQUENCE</scope>
    <source>
        <strain evidence="1">30M1</strain>
    </source>
</reference>
<accession>A0A9P4TIA8</accession>
<dbReference type="OrthoDB" id="5426765at2759"/>
<dbReference type="CDD" id="cd00303">
    <property type="entry name" value="retropepsin_like"/>
    <property type="match status" value="1"/>
</dbReference>
<dbReference type="AlphaFoldDB" id="A0A9P4TIA8"/>
<name>A0A9P4TIA8_CURKU</name>
<dbReference type="EMBL" id="SWKU01000007">
    <property type="protein sequence ID" value="KAF3004795.1"/>
    <property type="molecule type" value="Genomic_DNA"/>
</dbReference>
<dbReference type="Gene3D" id="2.40.70.10">
    <property type="entry name" value="Acid Proteases"/>
    <property type="match status" value="1"/>
</dbReference>
<gene>
    <name evidence="1" type="ORF">E8E13_002947</name>
</gene>
<protein>
    <submittedName>
        <fullName evidence="1">Uncharacterized protein</fullName>
    </submittedName>
</protein>
<comment type="caution">
    <text evidence="1">The sequence shown here is derived from an EMBL/GenBank/DDBJ whole genome shotgun (WGS) entry which is preliminary data.</text>
</comment>
<organism evidence="1 2">
    <name type="scientific">Curvularia kusanoi</name>
    <name type="common">Cochliobolus kusanoi</name>
    <dbReference type="NCBI Taxonomy" id="90978"/>
    <lineage>
        <taxon>Eukaryota</taxon>
        <taxon>Fungi</taxon>
        <taxon>Dikarya</taxon>
        <taxon>Ascomycota</taxon>
        <taxon>Pezizomycotina</taxon>
        <taxon>Dothideomycetes</taxon>
        <taxon>Pleosporomycetidae</taxon>
        <taxon>Pleosporales</taxon>
        <taxon>Pleosporineae</taxon>
        <taxon>Pleosporaceae</taxon>
        <taxon>Curvularia</taxon>
    </lineage>
</organism>
<sequence length="394" mass="44468">MAELAGLTFGTLPLITQATKVFSTLSKMKNGPTFEDIVLHVLMLQDCVIVLRTIRDDEMTEAMKTATAEIVKVGMKLIERQSHLKQSRVKYVAAIASQQFEDARLKFKESVTVLQSLTQSLQLRRLLAERDARQLDLQMTKAAPGYDDHKSLNLKGQSEPHDDRYSVFSQRTFNTATAGSIADVVSLADEIATRAVRNGTYFGNDLSIETGTVVILPKHQPKERPRHVPIVAKYDTGADGNFISIDFLRQHHLEDRLVEIQEDGSVETIFVGLDGHEYHITHTITLHWCSATMNKIRHTLFHVAEEVPYDLLLGNGFIMENRILDPQHQITEESRRKSEHQKAAADEVLRARLEDKRKRALEKETRKLLKEQTSMSAMITPATHSSTGSVNFVD</sequence>
<keyword evidence="2" id="KW-1185">Reference proteome</keyword>
<proteinExistence type="predicted"/>
<evidence type="ECO:0000313" key="1">
    <source>
        <dbReference type="EMBL" id="KAF3004795.1"/>
    </source>
</evidence>
<evidence type="ECO:0000313" key="2">
    <source>
        <dbReference type="Proteomes" id="UP000801428"/>
    </source>
</evidence>